<organism evidence="2 3">
    <name type="scientific">Streptomyces griseoruber</name>
    <dbReference type="NCBI Taxonomy" id="1943"/>
    <lineage>
        <taxon>Bacteria</taxon>
        <taxon>Bacillati</taxon>
        <taxon>Actinomycetota</taxon>
        <taxon>Actinomycetes</taxon>
        <taxon>Kitasatosporales</taxon>
        <taxon>Streptomycetaceae</taxon>
        <taxon>Streptomyces</taxon>
    </lineage>
</organism>
<keyword evidence="3" id="KW-1185">Reference proteome</keyword>
<dbReference type="EMBL" id="LMWW01000003">
    <property type="protein sequence ID" value="KUN88653.1"/>
    <property type="molecule type" value="Genomic_DNA"/>
</dbReference>
<accession>A0A101TA57</accession>
<evidence type="ECO:0000313" key="3">
    <source>
        <dbReference type="Proteomes" id="UP000052982"/>
    </source>
</evidence>
<dbReference type="AlphaFoldDB" id="A0A101TA57"/>
<comment type="caution">
    <text evidence="2">The sequence shown here is derived from an EMBL/GenBank/DDBJ whole genome shotgun (WGS) entry which is preliminary data.</text>
</comment>
<sequence>MSSLVLTEHKVPHVSTIPANLDEAVQLPVREYDGTNGNNPRKPVLMLHGRSVPALPGFDLPPVPGGSPTRYSWAQELAGAGFDVFIMDLQGSGRSPRPRMDDACNANPAQQELLLVPNPLPASCPPPYPHQLGNSESEEAELRAVVKYIRALPGRDKPVRFVGWSAGALVMGPYTLKHPEDVESLFLLAPVFPPKGRWSEKPDDPFGRPPGAQTLPVSAPPSMFGFPMHVAGKTGVKASLSSTPALWEPGIEDHVWDACMQNDPVGSKWGPEEAPGDYEGVLRYRNTYWWGWNNQTAPYKNPAGTYVLGDRVPVAIVYGELDRTANSPATFPDILRFSVPDLYKAVGGPRKLMFCLEGAGHSLVWETTAKIVHQISRQWFRNGKVYGLETGSFFRDLGGELSPLP</sequence>
<dbReference type="PANTHER" id="PTHR43798:SF33">
    <property type="entry name" value="HYDROLASE, PUTATIVE (AFU_ORTHOLOGUE AFUA_2G14860)-RELATED"/>
    <property type="match status" value="1"/>
</dbReference>
<reference evidence="2 3" key="1">
    <citation type="submission" date="2015-10" db="EMBL/GenBank/DDBJ databases">
        <title>Draft genome sequence of Streptomyces griseoruber DSM 40281, type strain for the species Streptomyces griseoruber.</title>
        <authorList>
            <person name="Ruckert C."/>
            <person name="Winkler A."/>
            <person name="Kalinowski J."/>
            <person name="Kampfer P."/>
            <person name="Glaeser S."/>
        </authorList>
    </citation>
    <scope>NUCLEOTIDE SEQUENCE [LARGE SCALE GENOMIC DNA]</scope>
    <source>
        <strain evidence="2 3">DSM 40281</strain>
    </source>
</reference>
<evidence type="ECO:0000259" key="1">
    <source>
        <dbReference type="Pfam" id="PF00561"/>
    </source>
</evidence>
<dbReference type="Proteomes" id="UP000052982">
    <property type="component" value="Unassembled WGS sequence"/>
</dbReference>
<dbReference type="RefSeq" id="WP_059202412.1">
    <property type="nucleotide sequence ID" value="NZ_JBIRRP010000008.1"/>
</dbReference>
<evidence type="ECO:0000313" key="2">
    <source>
        <dbReference type="EMBL" id="KUN88653.1"/>
    </source>
</evidence>
<dbReference type="Pfam" id="PF00561">
    <property type="entry name" value="Abhydrolase_1"/>
    <property type="match status" value="1"/>
</dbReference>
<name>A0A101TA57_9ACTN</name>
<feature type="domain" description="AB hydrolase-1" evidence="1">
    <location>
        <begin position="57"/>
        <end position="211"/>
    </location>
</feature>
<protein>
    <recommendedName>
        <fullName evidence="1">AB hydrolase-1 domain-containing protein</fullName>
    </recommendedName>
</protein>
<dbReference type="SUPFAM" id="SSF53474">
    <property type="entry name" value="alpha/beta-Hydrolases"/>
    <property type="match status" value="1"/>
</dbReference>
<gene>
    <name evidence="2" type="ORF">AQJ64_02775</name>
</gene>
<dbReference type="InterPro" id="IPR029058">
    <property type="entry name" value="AB_hydrolase_fold"/>
</dbReference>
<dbReference type="Gene3D" id="3.40.50.1820">
    <property type="entry name" value="alpha/beta hydrolase"/>
    <property type="match status" value="1"/>
</dbReference>
<dbReference type="OrthoDB" id="4298576at2"/>
<proteinExistence type="predicted"/>
<dbReference type="InterPro" id="IPR050266">
    <property type="entry name" value="AB_hydrolase_sf"/>
</dbReference>
<dbReference type="STRING" id="1943.AQJ64_02775"/>
<dbReference type="GO" id="GO:0016020">
    <property type="term" value="C:membrane"/>
    <property type="evidence" value="ECO:0007669"/>
    <property type="project" value="TreeGrafter"/>
</dbReference>
<dbReference type="InterPro" id="IPR000073">
    <property type="entry name" value="AB_hydrolase_1"/>
</dbReference>
<dbReference type="PANTHER" id="PTHR43798">
    <property type="entry name" value="MONOACYLGLYCEROL LIPASE"/>
    <property type="match status" value="1"/>
</dbReference>
<dbReference type="GO" id="GO:0003824">
    <property type="term" value="F:catalytic activity"/>
    <property type="evidence" value="ECO:0007669"/>
    <property type="project" value="UniProtKB-ARBA"/>
</dbReference>